<name>A0ABS2LV42_9ACTN</name>
<proteinExistence type="predicted"/>
<evidence type="ECO:0000313" key="1">
    <source>
        <dbReference type="EMBL" id="MBM7492051.1"/>
    </source>
</evidence>
<keyword evidence="2" id="KW-1185">Reference proteome</keyword>
<comment type="caution">
    <text evidence="1">The sequence shown here is derived from an EMBL/GenBank/DDBJ whole genome shotgun (WGS) entry which is preliminary data.</text>
</comment>
<evidence type="ECO:0000313" key="2">
    <source>
        <dbReference type="Proteomes" id="UP000764837"/>
    </source>
</evidence>
<accession>A0ABS2LV42</accession>
<sequence length="98" mass="10748">MFSLTRTDGHLLSTDPARLDLDLVHLWLSTDAYWALDRASRVAGWAGGWPARSATTWPSLAYAGSCSAPTTHTRCTGEWDSHLWTRRSGGCSSTSAHR</sequence>
<reference evidence="1 2" key="1">
    <citation type="submission" date="2021-01" db="EMBL/GenBank/DDBJ databases">
        <title>Sequencing the genomes of 1000 actinobacteria strains.</title>
        <authorList>
            <person name="Klenk H.-P."/>
        </authorList>
    </citation>
    <scope>NUCLEOTIDE SEQUENCE [LARGE SCALE GENOMIC DNA]</scope>
    <source>
        <strain evidence="1 2">DSM 100204</strain>
    </source>
</reference>
<dbReference type="EMBL" id="JAFBBP010000001">
    <property type="protein sequence ID" value="MBM7492051.1"/>
    <property type="molecule type" value="Genomic_DNA"/>
</dbReference>
<protein>
    <submittedName>
        <fullName evidence="1">Uncharacterized protein</fullName>
    </submittedName>
</protein>
<gene>
    <name evidence="1" type="ORF">JOD64_003273</name>
</gene>
<organism evidence="1 2">
    <name type="scientific">Micromonospora luteifusca</name>
    <dbReference type="NCBI Taxonomy" id="709860"/>
    <lineage>
        <taxon>Bacteria</taxon>
        <taxon>Bacillati</taxon>
        <taxon>Actinomycetota</taxon>
        <taxon>Actinomycetes</taxon>
        <taxon>Micromonosporales</taxon>
        <taxon>Micromonosporaceae</taxon>
        <taxon>Micromonospora</taxon>
    </lineage>
</organism>
<dbReference type="Proteomes" id="UP000764837">
    <property type="component" value="Unassembled WGS sequence"/>
</dbReference>